<keyword evidence="2 5" id="KW-0489">Methyltransferase</keyword>
<dbReference type="PROSITE" id="PS51560">
    <property type="entry name" value="SAM_MT_NNT1"/>
    <property type="match status" value="1"/>
</dbReference>
<feature type="binding site" evidence="5">
    <location>
        <position position="111"/>
    </location>
    <ligand>
        <name>S-adenosyl-L-methionine</name>
        <dbReference type="ChEBI" id="CHEBI:59789"/>
    </ligand>
</feature>
<dbReference type="GO" id="GO:0016279">
    <property type="term" value="F:protein-lysine N-methyltransferase activity"/>
    <property type="evidence" value="ECO:0007669"/>
    <property type="project" value="UniProtKB-UniRule"/>
</dbReference>
<protein>
    <recommendedName>
        <fullName evidence="5">Protein N-terminal and lysine N-methyltransferase EFM7</fullName>
        <ecNumber evidence="5">2.1.1.-</ecNumber>
    </recommendedName>
    <alternativeName>
        <fullName evidence="5">Elongation factor methyltransferase 7</fullName>
    </alternativeName>
</protein>
<evidence type="ECO:0000256" key="4">
    <source>
        <dbReference type="ARBA" id="ARBA00022691"/>
    </source>
</evidence>
<comment type="function">
    <text evidence="5">S-adenosyl-L-methionine-dependent protein methyltransferase that trimethylates the N-terminal glycine 'Gly-2' of elongation factor 1-alpha, before also catalyzing the mono- and dimethylation of 'Lys-3'.</text>
</comment>
<keyword evidence="4 5" id="KW-0949">S-adenosyl-L-methionine</keyword>
<dbReference type="Gene3D" id="3.40.50.150">
    <property type="entry name" value="Vaccinia Virus protein VP39"/>
    <property type="match status" value="1"/>
</dbReference>
<proteinExistence type="inferred from homology"/>
<keyword evidence="1 5" id="KW-0963">Cytoplasm</keyword>
<organism evidence="6 7">
    <name type="scientific">Zygosaccharomyces bailii (strain CLIB 213 / ATCC 58445 / CBS 680 / BCRC 21525 / NBRC 1098 / NCYC 1416 / NRRL Y-2227)</name>
    <dbReference type="NCBI Taxonomy" id="1333698"/>
    <lineage>
        <taxon>Eukaryota</taxon>
        <taxon>Fungi</taxon>
        <taxon>Dikarya</taxon>
        <taxon>Ascomycota</taxon>
        <taxon>Saccharomycotina</taxon>
        <taxon>Saccharomycetes</taxon>
        <taxon>Saccharomycetales</taxon>
        <taxon>Saccharomycetaceae</taxon>
        <taxon>Zygosaccharomyces</taxon>
    </lineage>
</organism>
<dbReference type="OrthoDB" id="46564at2759"/>
<evidence type="ECO:0000256" key="1">
    <source>
        <dbReference type="ARBA" id="ARBA00022490"/>
    </source>
</evidence>
<name>A0A8J2T9C5_ZYGB2</name>
<keyword evidence="3 5" id="KW-0808">Transferase</keyword>
<dbReference type="InterPro" id="IPR029063">
    <property type="entry name" value="SAM-dependent_MTases_sf"/>
</dbReference>
<evidence type="ECO:0000256" key="3">
    <source>
        <dbReference type="ARBA" id="ARBA00022679"/>
    </source>
</evidence>
<evidence type="ECO:0000313" key="7">
    <source>
        <dbReference type="Proteomes" id="UP000019375"/>
    </source>
</evidence>
<dbReference type="PANTHER" id="PTHR14614:SF10">
    <property type="entry name" value="PROTEIN N-TERMINAL AND LYSINE N-METHYLTRANSFERASE EFM7"/>
    <property type="match status" value="1"/>
</dbReference>
<comment type="similarity">
    <text evidence="5">Belongs to the class I-like SAM-binding methyltransferase superfamily. EFM7 family.</text>
</comment>
<accession>A0A8J2T9C5</accession>
<comment type="subcellular location">
    <subcellularLocation>
        <location evidence="5">Cytoplasm</location>
    </subcellularLocation>
</comment>
<feature type="binding site" evidence="5">
    <location>
        <position position="173"/>
    </location>
    <ligand>
        <name>S-adenosyl-L-methionine</name>
        <dbReference type="ChEBI" id="CHEBI:59789"/>
    </ligand>
</feature>
<keyword evidence="7" id="KW-1185">Reference proteome</keyword>
<feature type="binding site" evidence="5">
    <location>
        <position position="151"/>
    </location>
    <ligand>
        <name>S-adenosyl-L-methionine</name>
        <dbReference type="ChEBI" id="CHEBI:59789"/>
    </ligand>
</feature>
<feature type="binding site" evidence="5">
    <location>
        <begin position="89"/>
        <end position="91"/>
    </location>
    <ligand>
        <name>S-adenosyl-L-methionine</name>
        <dbReference type="ChEBI" id="CHEBI:59789"/>
    </ligand>
</feature>
<feature type="binding site" evidence="5">
    <location>
        <position position="63"/>
    </location>
    <ligand>
        <name>S-adenosyl-L-methionine</name>
        <dbReference type="ChEBI" id="CHEBI:59789"/>
    </ligand>
</feature>
<dbReference type="SUPFAM" id="SSF53335">
    <property type="entry name" value="S-adenosyl-L-methionine-dependent methyltransferases"/>
    <property type="match status" value="1"/>
</dbReference>
<gene>
    <name evidence="5" type="primary">EFM7</name>
    <name evidence="6" type="ORF">BN860_01926g</name>
</gene>
<evidence type="ECO:0000256" key="2">
    <source>
        <dbReference type="ARBA" id="ARBA00022603"/>
    </source>
</evidence>
<dbReference type="EC" id="2.1.1.-" evidence="5"/>
<sequence length="262" mass="29820">MSDSELEGALGIFEEPEDFLPPPPEAHYADYEREYVAPESESQKKNIQLRLVGKSPLWGHMLWNAGIYTAKYLDKHPELVKGNTVLELGAAAALPTVICGLIGAKKVVSTDYPDPELLQNIQYNVDHQIYGGQPSSESVDERNVVVEGYIWGNEYQPIQSHIENETFDLIILSDCVFNHTEHRKLLRCIKDLLAVDGKAIVVFSPHRPKLLDVDLSFFEVAKEFGLQSQFLEMVNWHPMFDEDPETVEIRSRVYAYYLTHAK</sequence>
<dbReference type="GO" id="GO:0032259">
    <property type="term" value="P:methylation"/>
    <property type="evidence" value="ECO:0007669"/>
    <property type="project" value="UniProtKB-KW"/>
</dbReference>
<evidence type="ECO:0000256" key="5">
    <source>
        <dbReference type="HAMAP-Rule" id="MF_03223"/>
    </source>
</evidence>
<dbReference type="EMBL" id="HG316458">
    <property type="protein sequence ID" value="CDF89797.1"/>
    <property type="molecule type" value="Genomic_DNA"/>
</dbReference>
<dbReference type="Proteomes" id="UP000019375">
    <property type="component" value="Unassembled WGS sequence"/>
</dbReference>
<dbReference type="PANTHER" id="PTHR14614">
    <property type="entry name" value="HEPATOCELLULAR CARCINOMA-ASSOCIATED ANTIGEN"/>
    <property type="match status" value="1"/>
</dbReference>
<reference evidence="7" key="1">
    <citation type="journal article" date="2013" name="Genome Announc.">
        <title>Genome sequence of the food spoilage yeast Zygosaccharomyces bailii CLIB 213(T).</title>
        <authorList>
            <person name="Galeote V."/>
            <person name="Bigey F."/>
            <person name="Devillers H."/>
            <person name="Neuveglise C."/>
            <person name="Dequin S."/>
        </authorList>
    </citation>
    <scope>NUCLEOTIDE SEQUENCE [LARGE SCALE GENOMIC DNA]</scope>
    <source>
        <strain evidence="7">CLIB 213 / ATCC 58445 / CBS 680 / CCRC 21525 / NBRC 1098 / NCYC 1416 / NRRL Y-2227</strain>
    </source>
</reference>
<dbReference type="GO" id="GO:0005737">
    <property type="term" value="C:cytoplasm"/>
    <property type="evidence" value="ECO:0007669"/>
    <property type="project" value="UniProtKB-SubCell"/>
</dbReference>
<evidence type="ECO:0000313" key="6">
    <source>
        <dbReference type="EMBL" id="CDF89797.1"/>
    </source>
</evidence>
<dbReference type="Pfam" id="PF10294">
    <property type="entry name" value="Methyltransf_16"/>
    <property type="match status" value="1"/>
</dbReference>
<dbReference type="GO" id="GO:0071885">
    <property type="term" value="F:N-terminal protein N-methyltransferase activity"/>
    <property type="evidence" value="ECO:0007669"/>
    <property type="project" value="UniProtKB-UniRule"/>
</dbReference>
<dbReference type="AlphaFoldDB" id="A0A8J2T9C5"/>
<dbReference type="InterPro" id="IPR019410">
    <property type="entry name" value="Methyltransf_16"/>
</dbReference>
<dbReference type="HAMAP" id="MF_03223">
    <property type="entry name" value="Methyltr_EFM7"/>
    <property type="match status" value="1"/>
</dbReference>
<dbReference type="InterPro" id="IPR025784">
    <property type="entry name" value="EFM7"/>
</dbReference>